<dbReference type="GO" id="GO:0042162">
    <property type="term" value="F:telomeric DNA binding"/>
    <property type="evidence" value="ECO:0007669"/>
    <property type="project" value="TreeGrafter"/>
</dbReference>
<dbReference type="PANTHER" id="PTHR15830">
    <property type="entry name" value="TELOMERE LENGTH REGULATION PROTEIN TEL2 FAMILY MEMBER"/>
    <property type="match status" value="1"/>
</dbReference>
<organism evidence="1 2">
    <name type="scientific">Jimgerdemannia flammicorona</name>
    <dbReference type="NCBI Taxonomy" id="994334"/>
    <lineage>
        <taxon>Eukaryota</taxon>
        <taxon>Fungi</taxon>
        <taxon>Fungi incertae sedis</taxon>
        <taxon>Mucoromycota</taxon>
        <taxon>Mucoromycotina</taxon>
        <taxon>Endogonomycetes</taxon>
        <taxon>Endogonales</taxon>
        <taxon>Endogonaceae</taxon>
        <taxon>Jimgerdemannia</taxon>
    </lineage>
</organism>
<name>A0A433D761_9FUNG</name>
<evidence type="ECO:0000313" key="1">
    <source>
        <dbReference type="EMBL" id="RUP46706.1"/>
    </source>
</evidence>
<dbReference type="AlphaFoldDB" id="A0A433D761"/>
<protein>
    <submittedName>
        <fullName evidence="1">Uncharacterized protein</fullName>
    </submittedName>
</protein>
<dbReference type="Proteomes" id="UP000268093">
    <property type="component" value="Unassembled WGS sequence"/>
</dbReference>
<accession>A0A433D761</accession>
<gene>
    <name evidence="1" type="ORF">BC936DRAFT_146614</name>
</gene>
<proteinExistence type="predicted"/>
<dbReference type="PANTHER" id="PTHR15830:SF10">
    <property type="entry name" value="TELOMERE LENGTH REGULATION PROTEIN TEL2 HOMOLOG"/>
    <property type="match status" value="1"/>
</dbReference>
<dbReference type="GO" id="GO:0051879">
    <property type="term" value="F:Hsp90 protein binding"/>
    <property type="evidence" value="ECO:0007669"/>
    <property type="project" value="TreeGrafter"/>
</dbReference>
<keyword evidence="2" id="KW-1185">Reference proteome</keyword>
<dbReference type="GO" id="GO:0051083">
    <property type="term" value="P:'de novo' cotranslational protein folding"/>
    <property type="evidence" value="ECO:0007669"/>
    <property type="project" value="TreeGrafter"/>
</dbReference>
<evidence type="ECO:0000313" key="2">
    <source>
        <dbReference type="Proteomes" id="UP000268093"/>
    </source>
</evidence>
<dbReference type="Gene3D" id="1.25.40.720">
    <property type="entry name" value="Telomere length regulation protein 2, C-terminal domain"/>
    <property type="match status" value="1"/>
</dbReference>
<reference evidence="1 2" key="1">
    <citation type="journal article" date="2018" name="New Phytol.">
        <title>Phylogenomics of Endogonaceae and evolution of mycorrhizas within Mucoromycota.</title>
        <authorList>
            <person name="Chang Y."/>
            <person name="Desiro A."/>
            <person name="Na H."/>
            <person name="Sandor L."/>
            <person name="Lipzen A."/>
            <person name="Clum A."/>
            <person name="Barry K."/>
            <person name="Grigoriev I.V."/>
            <person name="Martin F.M."/>
            <person name="Stajich J.E."/>
            <person name="Smith M.E."/>
            <person name="Bonito G."/>
            <person name="Spatafora J.W."/>
        </authorList>
    </citation>
    <scope>NUCLEOTIDE SEQUENCE [LARGE SCALE GENOMIC DNA]</scope>
    <source>
        <strain evidence="1 2">GMNB39</strain>
    </source>
</reference>
<dbReference type="GO" id="GO:0005829">
    <property type="term" value="C:cytosol"/>
    <property type="evidence" value="ECO:0007669"/>
    <property type="project" value="TreeGrafter"/>
</dbReference>
<dbReference type="InterPro" id="IPR051970">
    <property type="entry name" value="TEL2_Regulation"/>
</dbReference>
<dbReference type="OrthoDB" id="10258062at2759"/>
<comment type="caution">
    <text evidence="1">The sequence shown here is derived from an EMBL/GenBank/DDBJ whole genome shotgun (WGS) entry which is preliminary data.</text>
</comment>
<dbReference type="EMBL" id="RBNI01005429">
    <property type="protein sequence ID" value="RUP46706.1"/>
    <property type="molecule type" value="Genomic_DNA"/>
</dbReference>
<dbReference type="InterPro" id="IPR038528">
    <property type="entry name" value="TEL2_C_sf"/>
</dbReference>
<sequence length="113" mass="13270">MDSDRSYVAVATEPILLEKYVMTCGVFLYCATNTPEVVRMAREFWDFALSLRYHRAAHESNVIAAIFFGLQIVLTMSVQPDRRLMDEFGRELAETREWVVGELPQYYLKNRRR</sequence>